<evidence type="ECO:0000259" key="2">
    <source>
        <dbReference type="Pfam" id="PF10551"/>
    </source>
</evidence>
<dbReference type="InterPro" id="IPR018289">
    <property type="entry name" value="MULE_transposase_dom"/>
</dbReference>
<evidence type="ECO:0000256" key="1">
    <source>
        <dbReference type="SAM" id="Phobius"/>
    </source>
</evidence>
<keyword evidence="1" id="KW-0472">Membrane</keyword>
<evidence type="ECO:0000313" key="3">
    <source>
        <dbReference type="EMBL" id="KAJ0222305.1"/>
    </source>
</evidence>
<organism evidence="3 4">
    <name type="scientific">Lactuca sativa</name>
    <name type="common">Garden lettuce</name>
    <dbReference type="NCBI Taxonomy" id="4236"/>
    <lineage>
        <taxon>Eukaryota</taxon>
        <taxon>Viridiplantae</taxon>
        <taxon>Streptophyta</taxon>
        <taxon>Embryophyta</taxon>
        <taxon>Tracheophyta</taxon>
        <taxon>Spermatophyta</taxon>
        <taxon>Magnoliopsida</taxon>
        <taxon>eudicotyledons</taxon>
        <taxon>Gunneridae</taxon>
        <taxon>Pentapetalae</taxon>
        <taxon>asterids</taxon>
        <taxon>campanulids</taxon>
        <taxon>Asterales</taxon>
        <taxon>Asteraceae</taxon>
        <taxon>Cichorioideae</taxon>
        <taxon>Cichorieae</taxon>
        <taxon>Lactucinae</taxon>
        <taxon>Lactuca</taxon>
    </lineage>
</organism>
<dbReference type="Proteomes" id="UP000235145">
    <property type="component" value="Unassembled WGS sequence"/>
</dbReference>
<gene>
    <name evidence="3" type="ORF">LSAT_V11C200082940</name>
</gene>
<proteinExistence type="predicted"/>
<comment type="caution">
    <text evidence="3">The sequence shown here is derived from an EMBL/GenBank/DDBJ whole genome shotgun (WGS) entry which is preliminary data.</text>
</comment>
<name>A0A9R1WBX6_LACSA</name>
<evidence type="ECO:0000313" key="4">
    <source>
        <dbReference type="Proteomes" id="UP000235145"/>
    </source>
</evidence>
<keyword evidence="4" id="KW-1185">Reference proteome</keyword>
<feature type="domain" description="MULE transposase" evidence="2">
    <location>
        <begin position="45"/>
        <end position="120"/>
    </location>
</feature>
<dbReference type="Pfam" id="PF10551">
    <property type="entry name" value="MULE"/>
    <property type="match status" value="1"/>
</dbReference>
<protein>
    <recommendedName>
        <fullName evidence="2">MULE transposase domain-containing protein</fullName>
    </recommendedName>
</protein>
<dbReference type="EMBL" id="NBSK02000002">
    <property type="protein sequence ID" value="KAJ0222305.1"/>
    <property type="molecule type" value="Genomic_DNA"/>
</dbReference>
<reference evidence="3 4" key="1">
    <citation type="journal article" date="2017" name="Nat. Commun.">
        <title>Genome assembly with in vitro proximity ligation data and whole-genome triplication in lettuce.</title>
        <authorList>
            <person name="Reyes-Chin-Wo S."/>
            <person name="Wang Z."/>
            <person name="Yang X."/>
            <person name="Kozik A."/>
            <person name="Arikit S."/>
            <person name="Song C."/>
            <person name="Xia L."/>
            <person name="Froenicke L."/>
            <person name="Lavelle D.O."/>
            <person name="Truco M.J."/>
            <person name="Xia R."/>
            <person name="Zhu S."/>
            <person name="Xu C."/>
            <person name="Xu H."/>
            <person name="Xu X."/>
            <person name="Cox K."/>
            <person name="Korf I."/>
            <person name="Meyers B.C."/>
            <person name="Michelmore R.W."/>
        </authorList>
    </citation>
    <scope>NUCLEOTIDE SEQUENCE [LARGE SCALE GENOMIC DNA]</scope>
    <source>
        <strain evidence="4">cv. Salinas</strain>
        <tissue evidence="3">Seedlings</tissue>
    </source>
</reference>
<accession>A0A9R1WBX6</accession>
<keyword evidence="1" id="KW-1133">Transmembrane helix</keyword>
<sequence>MINALFDDLEEGGFTYVISHNLEGHITRLFIAHHLSIKLVKSFSNIFMSLLDIIGVSCCNTSFHYGFVFLESEDEDNYYWALHAYKEITGQGNQSCVIMSYRELMLINGINNIFRQQKICRVFDILKIMYYQIARSILDMTMCLIFLCLIGIMLYTRNV</sequence>
<feature type="transmembrane region" description="Helical" evidence="1">
    <location>
        <begin position="137"/>
        <end position="156"/>
    </location>
</feature>
<dbReference type="AlphaFoldDB" id="A0A9R1WBX6"/>
<keyword evidence="1" id="KW-0812">Transmembrane</keyword>